<dbReference type="AlphaFoldDB" id="A0A9X3HTS6"/>
<organism evidence="2 3">
    <name type="scientific">Vibrio paucivorans</name>
    <dbReference type="NCBI Taxonomy" id="2829489"/>
    <lineage>
        <taxon>Bacteria</taxon>
        <taxon>Pseudomonadati</taxon>
        <taxon>Pseudomonadota</taxon>
        <taxon>Gammaproteobacteria</taxon>
        <taxon>Vibrionales</taxon>
        <taxon>Vibrionaceae</taxon>
        <taxon>Vibrio</taxon>
    </lineage>
</organism>
<proteinExistence type="predicted"/>
<reference evidence="2" key="1">
    <citation type="submission" date="2022-02" db="EMBL/GenBank/DDBJ databases">
        <title>Vibrio sp. nov., a new bacterium isolated from Bohai sea, China.</title>
        <authorList>
            <person name="Yuan Y."/>
        </authorList>
    </citation>
    <scope>NUCLEOTIDE SEQUENCE</scope>
    <source>
        <strain evidence="2">DBSS07</strain>
    </source>
</reference>
<evidence type="ECO:0000313" key="3">
    <source>
        <dbReference type="Proteomes" id="UP001155586"/>
    </source>
</evidence>
<dbReference type="RefSeq" id="WP_265689000.1">
    <property type="nucleotide sequence ID" value="NZ_JAKRRX010000155.1"/>
</dbReference>
<sequence>MSGEQKLRAALARLKEGKPIHVSLGKRISLSSIEDEAGVGRSLIRHYPDLHKEALDVIKAQKREPLSSNTRPEKAEDIDKIKKELVEKKAELSELRKANSELIRTNAELFTLLNAVAHKNRRDIDLESVVGSVTKVNISDNIRSLLK</sequence>
<comment type="caution">
    <text evidence="2">The sequence shown here is derived from an EMBL/GenBank/DDBJ whole genome shotgun (WGS) entry which is preliminary data.</text>
</comment>
<dbReference type="Proteomes" id="UP001155586">
    <property type="component" value="Unassembled WGS sequence"/>
</dbReference>
<accession>A0A9X3HTS6</accession>
<gene>
    <name evidence="2" type="ORF">MD483_19080</name>
</gene>
<keyword evidence="3" id="KW-1185">Reference proteome</keyword>
<protein>
    <submittedName>
        <fullName evidence="2">Uncharacterized protein</fullName>
    </submittedName>
</protein>
<dbReference type="EMBL" id="JAKRRX010000155">
    <property type="protein sequence ID" value="MCW8335919.1"/>
    <property type="molecule type" value="Genomic_DNA"/>
</dbReference>
<feature type="coiled-coil region" evidence="1">
    <location>
        <begin position="78"/>
        <end position="105"/>
    </location>
</feature>
<evidence type="ECO:0000256" key="1">
    <source>
        <dbReference type="SAM" id="Coils"/>
    </source>
</evidence>
<name>A0A9X3HTS6_9VIBR</name>
<evidence type="ECO:0000313" key="2">
    <source>
        <dbReference type="EMBL" id="MCW8335919.1"/>
    </source>
</evidence>
<keyword evidence="1" id="KW-0175">Coiled coil</keyword>